<proteinExistence type="predicted"/>
<sequence length="270" mass="28852">MTLYFSLSGLWPGQESQPGQARPSEAQRSNIRPPNAQPLSTLPLIVLVGVTGVGKSTALAALGAERLRILPDRREVTDAVMIGPLAGKSVTDRQERFALTARYREAHPGGMAQALGGLWAAPEAGERLVFDGLRGLDEVQYAAEQFAGWRFVNLHAPDVLRVRRLLGRNDSFDQVSAAGGGDLARELAALSGAAQVFAPAELAELAALESAGHSPADILAKTKIVLTEKLNYDPAAARTFLLTLPPERVLGLDTAALPPEEVARRIRGWL</sequence>
<dbReference type="SUPFAM" id="SSF52540">
    <property type="entry name" value="P-loop containing nucleoside triphosphate hydrolases"/>
    <property type="match status" value="1"/>
</dbReference>
<reference evidence="2" key="1">
    <citation type="submission" date="2022-09" db="EMBL/GenBank/DDBJ databases">
        <title>genome sequence of Deinococcus rubellus.</title>
        <authorList>
            <person name="Srinivasan S."/>
        </authorList>
    </citation>
    <scope>NUCLEOTIDE SEQUENCE</scope>
    <source>
        <strain evidence="2">Ant6</strain>
    </source>
</reference>
<evidence type="ECO:0000256" key="1">
    <source>
        <dbReference type="SAM" id="MobiDB-lite"/>
    </source>
</evidence>
<feature type="compositionally biased region" description="Polar residues" evidence="1">
    <location>
        <begin position="26"/>
        <end position="35"/>
    </location>
</feature>
<protein>
    <submittedName>
        <fullName evidence="2">AAA family ATPase</fullName>
    </submittedName>
</protein>
<organism evidence="2 3">
    <name type="scientific">Deinococcus rubellus</name>
    <dbReference type="NCBI Taxonomy" id="1889240"/>
    <lineage>
        <taxon>Bacteria</taxon>
        <taxon>Thermotogati</taxon>
        <taxon>Deinococcota</taxon>
        <taxon>Deinococci</taxon>
        <taxon>Deinococcales</taxon>
        <taxon>Deinococcaceae</taxon>
        <taxon>Deinococcus</taxon>
    </lineage>
</organism>
<name>A0ABY5YEZ1_9DEIO</name>
<evidence type="ECO:0000313" key="3">
    <source>
        <dbReference type="Proteomes" id="UP001060261"/>
    </source>
</evidence>
<dbReference type="RefSeq" id="WP_260559933.1">
    <property type="nucleotide sequence ID" value="NZ_BAABEC010000074.1"/>
</dbReference>
<dbReference type="EMBL" id="CP104213">
    <property type="protein sequence ID" value="UWX63650.1"/>
    <property type="molecule type" value="Genomic_DNA"/>
</dbReference>
<gene>
    <name evidence="2" type="ORF">N0D28_13075</name>
</gene>
<dbReference type="InterPro" id="IPR027417">
    <property type="entry name" value="P-loop_NTPase"/>
</dbReference>
<keyword evidence="3" id="KW-1185">Reference proteome</keyword>
<dbReference type="Proteomes" id="UP001060261">
    <property type="component" value="Chromosome"/>
</dbReference>
<accession>A0ABY5YEZ1</accession>
<dbReference type="Gene3D" id="3.40.50.300">
    <property type="entry name" value="P-loop containing nucleotide triphosphate hydrolases"/>
    <property type="match status" value="1"/>
</dbReference>
<evidence type="ECO:0000313" key="2">
    <source>
        <dbReference type="EMBL" id="UWX63650.1"/>
    </source>
</evidence>
<feature type="region of interest" description="Disordered" evidence="1">
    <location>
        <begin position="13"/>
        <end position="35"/>
    </location>
</feature>